<comment type="caution">
    <text evidence="2">The sequence shown here is derived from an EMBL/GenBank/DDBJ whole genome shotgun (WGS) entry which is preliminary data.</text>
</comment>
<feature type="compositionally biased region" description="Acidic residues" evidence="1">
    <location>
        <begin position="317"/>
        <end position="329"/>
    </location>
</feature>
<evidence type="ECO:0000313" key="2">
    <source>
        <dbReference type="EMBL" id="RYJ14838.1"/>
    </source>
</evidence>
<evidence type="ECO:0000256" key="1">
    <source>
        <dbReference type="SAM" id="MobiDB-lite"/>
    </source>
</evidence>
<accession>A0A482TI19</accession>
<feature type="region of interest" description="Disordered" evidence="1">
    <location>
        <begin position="309"/>
        <end position="329"/>
    </location>
</feature>
<protein>
    <submittedName>
        <fullName evidence="2">Uncharacterized protein</fullName>
    </submittedName>
</protein>
<dbReference type="OMA" id="HHVAFGN"/>
<dbReference type="PROSITE" id="PS51257">
    <property type="entry name" value="PROKAR_LIPOPROTEIN"/>
    <property type="match status" value="1"/>
</dbReference>
<proteinExistence type="predicted"/>
<dbReference type="Proteomes" id="UP000294028">
    <property type="component" value="Unassembled WGS sequence"/>
</dbReference>
<dbReference type="AlphaFoldDB" id="A0A482TI19"/>
<organism evidence="2 3">
    <name type="scientific">Halogeometricum borinquense</name>
    <dbReference type="NCBI Taxonomy" id="60847"/>
    <lineage>
        <taxon>Archaea</taxon>
        <taxon>Methanobacteriati</taxon>
        <taxon>Methanobacteriota</taxon>
        <taxon>Stenosarchaea group</taxon>
        <taxon>Halobacteria</taxon>
        <taxon>Halobacteriales</taxon>
        <taxon>Haloferacaceae</taxon>
        <taxon>Halogeometricum</taxon>
    </lineage>
</organism>
<feature type="compositionally biased region" description="Low complexity" evidence="1">
    <location>
        <begin position="53"/>
        <end position="69"/>
    </location>
</feature>
<name>A0A482TI19_9EURY</name>
<sequence>MERRAFLGTVGIALSAAVGGCTARGGEENGSEQTGTGTMTDEDDNQTSGESPTQVSGSGTVSRTVSDGSLSEPGLRKPHRLQFKNATDDSQVGTLQIRGSDDETRFEEQFELASDASVSVILTALDRYEATISLASGTSKTVELGPELFDCNTTTTTAAIQSDGTVDVMTASTRMACPGVVTDTVPAGESRAERIGEDTTEDTSRKPHAVLLGNPTDETWTARLRVADDERVRFDGVYTVEPEANVRVVLAEPADYQLDASVLETGAEATESVGADQFDCNSSSTSVSVTDGGELKIASISTLMACVPPEEAGNETTDADNETVTDADN</sequence>
<feature type="region of interest" description="Disordered" evidence="1">
    <location>
        <begin position="18"/>
        <end position="91"/>
    </location>
</feature>
<dbReference type="EMBL" id="RZHH01000002">
    <property type="protein sequence ID" value="RYJ14838.1"/>
    <property type="molecule type" value="Genomic_DNA"/>
</dbReference>
<dbReference type="GeneID" id="9992338"/>
<dbReference type="RefSeq" id="WP_013440459.1">
    <property type="nucleotide sequence ID" value="NZ_RZHH01000002.1"/>
</dbReference>
<evidence type="ECO:0000313" key="3">
    <source>
        <dbReference type="Proteomes" id="UP000294028"/>
    </source>
</evidence>
<gene>
    <name evidence="2" type="ORF">ELS19_13325</name>
</gene>
<reference evidence="2 3" key="1">
    <citation type="submission" date="2018-12" db="EMBL/GenBank/DDBJ databases">
        <title>Genome analysis provides insights into bioremediation potentialities of Halogeometricum borinquense strain N11.</title>
        <authorList>
            <person name="Najjari A."/>
            <person name="Youssef N."/>
            <person name="Fhoula I."/>
            <person name="Ben Dhia O."/>
            <person name="Mahjoubi M."/>
            <person name="Ouzari H.I."/>
            <person name="Cherif A."/>
        </authorList>
    </citation>
    <scope>NUCLEOTIDE SEQUENCE [LARGE SCALE GENOMIC DNA]</scope>
    <source>
        <strain evidence="2 3">N11</strain>
    </source>
</reference>